<dbReference type="Gene3D" id="1.20.1250.20">
    <property type="entry name" value="MFS general substrate transporter like domains"/>
    <property type="match status" value="1"/>
</dbReference>
<comment type="caution">
    <text evidence="7">The sequence shown here is derived from an EMBL/GenBank/DDBJ whole genome shotgun (WGS) entry which is preliminary data.</text>
</comment>
<keyword evidence="2 5" id="KW-0812">Transmembrane</keyword>
<name>A0AAV2REQ7_MEGNR</name>
<evidence type="ECO:0000256" key="2">
    <source>
        <dbReference type="ARBA" id="ARBA00022692"/>
    </source>
</evidence>
<evidence type="ECO:0000256" key="5">
    <source>
        <dbReference type="SAM" id="Phobius"/>
    </source>
</evidence>
<feature type="domain" description="Major facilitator superfamily (MFS) profile" evidence="6">
    <location>
        <begin position="73"/>
        <end position="505"/>
    </location>
</feature>
<organism evidence="7 8">
    <name type="scientific">Meganyctiphanes norvegica</name>
    <name type="common">Northern krill</name>
    <name type="synonym">Thysanopoda norvegica</name>
    <dbReference type="NCBI Taxonomy" id="48144"/>
    <lineage>
        <taxon>Eukaryota</taxon>
        <taxon>Metazoa</taxon>
        <taxon>Ecdysozoa</taxon>
        <taxon>Arthropoda</taxon>
        <taxon>Crustacea</taxon>
        <taxon>Multicrustacea</taxon>
        <taxon>Malacostraca</taxon>
        <taxon>Eumalacostraca</taxon>
        <taxon>Eucarida</taxon>
        <taxon>Euphausiacea</taxon>
        <taxon>Euphausiidae</taxon>
        <taxon>Meganyctiphanes</taxon>
    </lineage>
</organism>
<dbReference type="EMBL" id="CAXKWB010020084">
    <property type="protein sequence ID" value="CAL4122404.1"/>
    <property type="molecule type" value="Genomic_DNA"/>
</dbReference>
<dbReference type="PROSITE" id="PS50850">
    <property type="entry name" value="MFS"/>
    <property type="match status" value="1"/>
</dbReference>
<dbReference type="GO" id="GO:0022857">
    <property type="term" value="F:transmembrane transporter activity"/>
    <property type="evidence" value="ECO:0007669"/>
    <property type="project" value="InterPro"/>
</dbReference>
<feature type="transmembrane region" description="Helical" evidence="5">
    <location>
        <begin position="390"/>
        <end position="410"/>
    </location>
</feature>
<evidence type="ECO:0000313" key="8">
    <source>
        <dbReference type="Proteomes" id="UP001497623"/>
    </source>
</evidence>
<feature type="transmembrane region" description="Helical" evidence="5">
    <location>
        <begin position="212"/>
        <end position="234"/>
    </location>
</feature>
<dbReference type="GO" id="GO:0016020">
    <property type="term" value="C:membrane"/>
    <property type="evidence" value="ECO:0007669"/>
    <property type="project" value="UniProtKB-SubCell"/>
</dbReference>
<keyword evidence="8" id="KW-1185">Reference proteome</keyword>
<evidence type="ECO:0000259" key="6">
    <source>
        <dbReference type="PROSITE" id="PS50850"/>
    </source>
</evidence>
<evidence type="ECO:0000256" key="3">
    <source>
        <dbReference type="ARBA" id="ARBA00022989"/>
    </source>
</evidence>
<dbReference type="SUPFAM" id="SSF103473">
    <property type="entry name" value="MFS general substrate transporter"/>
    <property type="match status" value="1"/>
</dbReference>
<sequence length="508" mass="57214">MEIANEDILDGLPLGCWNIQFIALMSMVFITGPVQYYNSVFTNKFVNYTCSTNENDLYGINSCFSNTSQACKQYEFVQSEDALYSLEVCMSNNTQSCINYKFNPVKERTTFTTEFSLVCQNAWLSDWFQLILTLGCIVGTVCTGVGDRYGRRNVIRVSSLIHVFSILVIGFSPDPFLILAGRFLIGFTYPLLNNTAYTLLSETTPPKQRALLCFMVSSSFYVTVMLIGVIASFISEWRVLYLALSSLPLLLPLNAFLLDESPRWLQQQGHIEEALAILEKAASLNGGTVKYYIIKNMGLESSTTIKNNNYKSMINIFKSFAIDFFGTNAMIKISLTMPLLWFIVAISYFGVPLTGHHFTDNLYLYMIVIGAAELPISMFGSILVKKLGNINSTTGLFAILVASMLGILYLRNHKIWWIKWVLITLSMNSIGLCWNIVNIMTCELFPTSLRTTALAFCNIGYYIGFFTASYIESVSEKSLWWLFYVVCCISCVIGSLLIRFLPETHGSK</sequence>
<feature type="transmembrane region" description="Helical" evidence="5">
    <location>
        <begin position="480"/>
        <end position="501"/>
    </location>
</feature>
<feature type="non-terminal residue" evidence="7">
    <location>
        <position position="508"/>
    </location>
</feature>
<keyword evidence="4 5" id="KW-0472">Membrane</keyword>
<keyword evidence="3 5" id="KW-1133">Transmembrane helix</keyword>
<feature type="transmembrane region" description="Helical" evidence="5">
    <location>
        <begin position="416"/>
        <end position="437"/>
    </location>
</feature>
<feature type="transmembrane region" description="Helical" evidence="5">
    <location>
        <begin position="177"/>
        <end position="200"/>
    </location>
</feature>
<reference evidence="7 8" key="1">
    <citation type="submission" date="2024-05" db="EMBL/GenBank/DDBJ databases">
        <authorList>
            <person name="Wallberg A."/>
        </authorList>
    </citation>
    <scope>NUCLEOTIDE SEQUENCE [LARGE SCALE GENOMIC DNA]</scope>
</reference>
<evidence type="ECO:0000313" key="7">
    <source>
        <dbReference type="EMBL" id="CAL4122404.1"/>
    </source>
</evidence>
<dbReference type="AlphaFoldDB" id="A0AAV2REQ7"/>
<feature type="transmembrane region" description="Helical" evidence="5">
    <location>
        <begin position="240"/>
        <end position="258"/>
    </location>
</feature>
<feature type="transmembrane region" description="Helical" evidence="5">
    <location>
        <begin position="127"/>
        <end position="146"/>
    </location>
</feature>
<dbReference type="Pfam" id="PF00083">
    <property type="entry name" value="Sugar_tr"/>
    <property type="match status" value="1"/>
</dbReference>
<dbReference type="InterPro" id="IPR005828">
    <property type="entry name" value="MFS_sugar_transport-like"/>
</dbReference>
<feature type="transmembrane region" description="Helical" evidence="5">
    <location>
        <begin position="362"/>
        <end position="383"/>
    </location>
</feature>
<feature type="transmembrane region" description="Helical" evidence="5">
    <location>
        <begin position="449"/>
        <end position="468"/>
    </location>
</feature>
<evidence type="ECO:0000256" key="4">
    <source>
        <dbReference type="ARBA" id="ARBA00023136"/>
    </source>
</evidence>
<accession>A0AAV2REQ7</accession>
<feature type="transmembrane region" description="Helical" evidence="5">
    <location>
        <begin position="329"/>
        <end position="350"/>
    </location>
</feature>
<gene>
    <name evidence="7" type="ORF">MNOR_LOCUS23126</name>
</gene>
<dbReference type="InterPro" id="IPR036259">
    <property type="entry name" value="MFS_trans_sf"/>
</dbReference>
<evidence type="ECO:0000256" key="1">
    <source>
        <dbReference type="ARBA" id="ARBA00004141"/>
    </source>
</evidence>
<feature type="transmembrane region" description="Helical" evidence="5">
    <location>
        <begin position="153"/>
        <end position="171"/>
    </location>
</feature>
<comment type="subcellular location">
    <subcellularLocation>
        <location evidence="1">Membrane</location>
        <topology evidence="1">Multi-pass membrane protein</topology>
    </subcellularLocation>
</comment>
<dbReference type="Proteomes" id="UP001497623">
    <property type="component" value="Unassembled WGS sequence"/>
</dbReference>
<protein>
    <recommendedName>
        <fullName evidence="6">Major facilitator superfamily (MFS) profile domain-containing protein</fullName>
    </recommendedName>
</protein>
<feature type="transmembrane region" description="Helical" evidence="5">
    <location>
        <begin position="12"/>
        <end position="32"/>
    </location>
</feature>
<dbReference type="InterPro" id="IPR020846">
    <property type="entry name" value="MFS_dom"/>
</dbReference>
<dbReference type="PANTHER" id="PTHR24064">
    <property type="entry name" value="SOLUTE CARRIER FAMILY 22 MEMBER"/>
    <property type="match status" value="1"/>
</dbReference>
<proteinExistence type="predicted"/>